<dbReference type="EMBL" id="FNFI01000006">
    <property type="protein sequence ID" value="SDK22715.1"/>
    <property type="molecule type" value="Genomic_DNA"/>
</dbReference>
<dbReference type="Proteomes" id="UP001519348">
    <property type="component" value="Unassembled WGS sequence"/>
</dbReference>
<dbReference type="PANTHER" id="PTHR46211:SF1">
    <property type="entry name" value="GLYCEROPHOSPHODIESTER PHOSPHODIESTERASE, CYTOPLASMIC"/>
    <property type="match status" value="1"/>
</dbReference>
<dbReference type="RefSeq" id="WP_092597406.1">
    <property type="nucleotide sequence ID" value="NZ_BMCN01000002.1"/>
</dbReference>
<dbReference type="EC" id="3.1.4.46" evidence="2"/>
<feature type="domain" description="GP-PDE" evidence="1">
    <location>
        <begin position="2"/>
        <end position="243"/>
    </location>
</feature>
<dbReference type="Proteomes" id="UP000242700">
    <property type="component" value="Unassembled WGS sequence"/>
</dbReference>
<reference evidence="3" key="2">
    <citation type="submission" date="2016-10" db="EMBL/GenBank/DDBJ databases">
        <authorList>
            <person name="de Groot N.N."/>
        </authorList>
    </citation>
    <scope>NUCLEOTIDE SEQUENCE [LARGE SCALE GENOMIC DNA]</scope>
    <source>
        <strain evidence="3">CGMCC 1.8911</strain>
    </source>
</reference>
<proteinExistence type="predicted"/>
<protein>
    <submittedName>
        <fullName evidence="3">Glycerophosphoryl diester phosphodiesterase</fullName>
        <ecNumber evidence="2">3.1.4.46</ecNumber>
    </submittedName>
</protein>
<accession>A0A1G9A7W7</accession>
<keyword evidence="2" id="KW-0378">Hydrolase</keyword>
<dbReference type="OrthoDB" id="384721at2"/>
<dbReference type="AlphaFoldDB" id="A0A1G9A7W7"/>
<dbReference type="STRING" id="586411.SAMN05216187_10620"/>
<dbReference type="PROSITE" id="PS51704">
    <property type="entry name" value="GP_PDE"/>
    <property type="match status" value="1"/>
</dbReference>
<dbReference type="InterPro" id="IPR030395">
    <property type="entry name" value="GP_PDE_dom"/>
</dbReference>
<dbReference type="InterPro" id="IPR017946">
    <property type="entry name" value="PLC-like_Pdiesterase_TIM-brl"/>
</dbReference>
<evidence type="ECO:0000313" key="5">
    <source>
        <dbReference type="Proteomes" id="UP001519348"/>
    </source>
</evidence>
<dbReference type="CDD" id="cd08563">
    <property type="entry name" value="GDPD_TtGDE_like"/>
    <property type="match status" value="1"/>
</dbReference>
<dbReference type="SUPFAM" id="SSF51695">
    <property type="entry name" value="PLC-like phosphodiesterases"/>
    <property type="match status" value="1"/>
</dbReference>
<dbReference type="GO" id="GO:0006629">
    <property type="term" value="P:lipid metabolic process"/>
    <property type="evidence" value="ECO:0007669"/>
    <property type="project" value="InterPro"/>
</dbReference>
<reference evidence="4" key="1">
    <citation type="submission" date="2016-10" db="EMBL/GenBank/DDBJ databases">
        <authorList>
            <person name="Varghese N."/>
            <person name="Submissions S."/>
        </authorList>
    </citation>
    <scope>NUCLEOTIDE SEQUENCE [LARGE SCALE GENOMIC DNA]</scope>
    <source>
        <strain evidence="4">CGMCC 1.8911</strain>
    </source>
</reference>
<sequence>MTKIIAHRGYASKYPENTKSAFESAYQEQADGIEIDVHLSKDGEVVICHDDRIDRTSNGSGFIYEYNLEQLKGFDFAANFESNDEYQKKAEEKIMTLQEYFEWAKDKDLITNIELKTSTVKNDGIEEMVNKIIVNYQQERSVIISSFNHKSILKMKKENPGISCGFLTMHNLLDPEQYCRKYSVEYYHPNHLMIDEELVKNCKNSNTGLNIWTLNDAESIKEMLPLGLTSIITDDPKMAVKIVKSHKL</sequence>
<keyword evidence="5" id="KW-1185">Reference proteome</keyword>
<reference evidence="2 5" key="3">
    <citation type="submission" date="2021-03" db="EMBL/GenBank/DDBJ databases">
        <title>Genomic Encyclopedia of Type Strains, Phase IV (KMG-IV): sequencing the most valuable type-strain genomes for metagenomic binning, comparative biology and taxonomic classification.</title>
        <authorList>
            <person name="Goeker M."/>
        </authorList>
    </citation>
    <scope>NUCLEOTIDE SEQUENCE [LARGE SCALE GENOMIC DNA]</scope>
    <source>
        <strain evidence="2 5">DSM 22420</strain>
    </source>
</reference>
<dbReference type="GO" id="GO:0008889">
    <property type="term" value="F:glycerophosphodiester phosphodiesterase activity"/>
    <property type="evidence" value="ECO:0007669"/>
    <property type="project" value="UniProtKB-EC"/>
</dbReference>
<gene>
    <name evidence="2" type="ORF">J2Z27_002181</name>
    <name evidence="3" type="ORF">SAMN05216187_10620</name>
</gene>
<evidence type="ECO:0000313" key="2">
    <source>
        <dbReference type="EMBL" id="MBP1953100.1"/>
    </source>
</evidence>
<organism evidence="3 4">
    <name type="scientific">Jeotgalicoccus aerolatus</name>
    <dbReference type="NCBI Taxonomy" id="709510"/>
    <lineage>
        <taxon>Bacteria</taxon>
        <taxon>Bacillati</taxon>
        <taxon>Bacillota</taxon>
        <taxon>Bacilli</taxon>
        <taxon>Bacillales</taxon>
        <taxon>Staphylococcaceae</taxon>
        <taxon>Jeotgalicoccus</taxon>
    </lineage>
</organism>
<dbReference type="PANTHER" id="PTHR46211">
    <property type="entry name" value="GLYCEROPHOSPHORYL DIESTER PHOSPHODIESTERASE"/>
    <property type="match status" value="1"/>
</dbReference>
<evidence type="ECO:0000313" key="3">
    <source>
        <dbReference type="EMBL" id="SDK22715.1"/>
    </source>
</evidence>
<name>A0A1G9A7W7_9STAP</name>
<dbReference type="Pfam" id="PF03009">
    <property type="entry name" value="GDPD"/>
    <property type="match status" value="1"/>
</dbReference>
<evidence type="ECO:0000313" key="4">
    <source>
        <dbReference type="Proteomes" id="UP000242700"/>
    </source>
</evidence>
<dbReference type="Gene3D" id="3.20.20.190">
    <property type="entry name" value="Phosphatidylinositol (PI) phosphodiesterase"/>
    <property type="match status" value="1"/>
</dbReference>
<dbReference type="EMBL" id="JAGGKN010000007">
    <property type="protein sequence ID" value="MBP1953100.1"/>
    <property type="molecule type" value="Genomic_DNA"/>
</dbReference>
<evidence type="ECO:0000259" key="1">
    <source>
        <dbReference type="PROSITE" id="PS51704"/>
    </source>
</evidence>